<dbReference type="Proteomes" id="UP000004478">
    <property type="component" value="Unassembled WGS sequence"/>
</dbReference>
<feature type="signal peptide" evidence="2">
    <location>
        <begin position="1"/>
        <end position="26"/>
    </location>
</feature>
<dbReference type="Gene3D" id="2.60.40.1260">
    <property type="entry name" value="Lamin Tail domain"/>
    <property type="match status" value="1"/>
</dbReference>
<proteinExistence type="predicted"/>
<dbReference type="OrthoDB" id="9758406at2"/>
<dbReference type="Gene3D" id="2.60.40.4070">
    <property type="match status" value="1"/>
</dbReference>
<evidence type="ECO:0000256" key="2">
    <source>
        <dbReference type="SAM" id="SignalP"/>
    </source>
</evidence>
<dbReference type="EMBL" id="AMGM01000046">
    <property type="protein sequence ID" value="EKB48636.1"/>
    <property type="molecule type" value="Genomic_DNA"/>
</dbReference>
<dbReference type="Gene3D" id="2.60.40.1220">
    <property type="match status" value="2"/>
</dbReference>
<dbReference type="RefSeq" id="WP_009185749.1">
    <property type="nucleotide sequence ID" value="NZ_AMGM01000046.1"/>
</dbReference>
<evidence type="ECO:0000259" key="3">
    <source>
        <dbReference type="PROSITE" id="PS51841"/>
    </source>
</evidence>
<feature type="domain" description="LTD" evidence="3">
    <location>
        <begin position="824"/>
        <end position="953"/>
    </location>
</feature>
<dbReference type="InterPro" id="IPR014755">
    <property type="entry name" value="Cu-Rt/internalin_Ig-like"/>
</dbReference>
<gene>
    <name evidence="4" type="ORF">B879_02726</name>
</gene>
<protein>
    <recommendedName>
        <fullName evidence="3">LTD domain-containing protein</fullName>
    </recommendedName>
</protein>
<dbReference type="PATRIC" id="fig|1225176.3.peg.2905"/>
<reference evidence="4 5" key="1">
    <citation type="journal article" date="2012" name="J. Bacteriol.">
        <title>Draft Genome Sequence of Cecembia lonarensis Strain LW9T, Isolated from Lonar Lake, a Haloalkaline Lake in India.</title>
        <authorList>
            <person name="Shivaji S."/>
            <person name="Ara S."/>
            <person name="Singh A."/>
            <person name="Pinnaka A.K."/>
        </authorList>
    </citation>
    <scope>NUCLEOTIDE SEQUENCE [LARGE SCALE GENOMIC DNA]</scope>
    <source>
        <strain evidence="4 5">LW9</strain>
    </source>
</reference>
<keyword evidence="1 2" id="KW-0732">Signal</keyword>
<evidence type="ECO:0000313" key="5">
    <source>
        <dbReference type="Proteomes" id="UP000004478"/>
    </source>
</evidence>
<dbReference type="InterPro" id="IPR001322">
    <property type="entry name" value="Lamin_tail_dom"/>
</dbReference>
<dbReference type="InterPro" id="IPR036415">
    <property type="entry name" value="Lamin_tail_dom_sf"/>
</dbReference>
<dbReference type="AlphaFoldDB" id="K1L1J8"/>
<dbReference type="PROSITE" id="PS51841">
    <property type="entry name" value="LTD"/>
    <property type="match status" value="2"/>
</dbReference>
<organism evidence="4 5">
    <name type="scientific">Cecembia lonarensis (strain CCUG 58316 / KCTC 22772 / LW9)</name>
    <dbReference type="NCBI Taxonomy" id="1225176"/>
    <lineage>
        <taxon>Bacteria</taxon>
        <taxon>Pseudomonadati</taxon>
        <taxon>Bacteroidota</taxon>
        <taxon>Cytophagia</taxon>
        <taxon>Cytophagales</taxon>
        <taxon>Cyclobacteriaceae</taxon>
        <taxon>Cecembia</taxon>
    </lineage>
</organism>
<accession>K1L1J8</accession>
<dbReference type="SUPFAM" id="SSF74853">
    <property type="entry name" value="Lamin A/C globular tail domain"/>
    <property type="match status" value="2"/>
</dbReference>
<feature type="chain" id="PRO_5003850532" description="LTD domain-containing protein" evidence="2">
    <location>
        <begin position="27"/>
        <end position="1112"/>
    </location>
</feature>
<evidence type="ECO:0000256" key="1">
    <source>
        <dbReference type="ARBA" id="ARBA00022729"/>
    </source>
</evidence>
<evidence type="ECO:0000313" key="4">
    <source>
        <dbReference type="EMBL" id="EKB48636.1"/>
    </source>
</evidence>
<comment type="caution">
    <text evidence="4">The sequence shown here is derived from an EMBL/GenBank/DDBJ whole genome shotgun (WGS) entry which is preliminary data.</text>
</comment>
<sequence length="1112" mass="125960">MDTFSLIRFFCTLSLLLFLHQNLTQAQVQDFERDFVIVNHPEMFLPGWSANEVRATASRVFQANLEGRNRSRALAVQPISTFSGMIYTQVEPVNYKQPKIAFFAKTKRNGSGNRPASVSIHLSLSSFEDFEYQFDLGQDYPFPNQDTEYQLVELPLPQAFWTAEAVYVKIEVGLGAGSGSGARFFMDDFGIFDGDEVVDPIKIKEAHLLDPYRIALHLDKPVAAPSIGQVQAANLTGLSLIFPTDTLIVLESPDLIPMEVLQINLQNLRDGRGKVTPITSINLDNRQIQLGEILLMAPHIVRLNFNHFFEEASVSRSANFRLNNRQPNDIRVGENRYQIDLFFDREFELGQWLTLEANEISNHLGKKQDNPMRKILRYEDHIEALYLSAQDQLDLFSALPLDRESFSIADIQVEENPDLKFTPSFPSPSQIRLKAEIPFEEGPLFSLLIPARKSQRGLPIHASKRDFFWDRTPPELVKVAPLDANKILLIFSEALDPVFALLPEMYRIDGTSPIEVLLQNNDSQVILTFPRAFEMGRTYVLQVIKASDLSGNFGEDYEFEFVFEKEALLSFKSIVINELMPAPRPGNILPNVEYVELYNPGEQNIYLGGMQLANSRRVTTLPSAVLGPKSYLILCPRTRSAEFERYGEVLGLTNWPTLLNTADQVKLFDSEGRILDSLNYISTSFGGTEFARGGYSLELINPYLLCHLPENLKASRDEKRGTPGKQNSVYETSPDLSPPTFIKGIWVGEEQVLLHFSKILNTNLQNISWEFNPAINLKKVETGPAPHQILLSFEEDLKEGVKYQVKISNLRDCSGNLYDKNQLAWMAKPSEAEAGDVVINEVLFNARVQAPKFVEVYNASGKFINLKDWKLANLNAAGEVANRRILFTEDYVIEPFSHLVFTTDKERLYQEYPKGDPRRFIAYATLPSFPISSGNVIFLNPDEQIMEMFSYHERMHHSLLRDRRGVSLERLSPLAPVDDPNNWQSAAASVGFATPGRRNSQVYEGQEDMGIEIHPKVFNPDLPGPDAYVTISYKMDVAGKTANVRIYSLNGTIVREICQNAIWGKEGFYLWDGTDSNRRKVRPGHYVLWAQVFDLEGKVHSLKKTLVVGTFF</sequence>
<feature type="domain" description="LTD" evidence="3">
    <location>
        <begin position="567"/>
        <end position="682"/>
    </location>
</feature>
<keyword evidence="5" id="KW-1185">Reference proteome</keyword>
<name>K1L1J8_CECL9</name>
<dbReference type="Pfam" id="PF00932">
    <property type="entry name" value="LTD"/>
    <property type="match status" value="2"/>
</dbReference>